<comment type="subcellular location">
    <subcellularLocation>
        <location evidence="1">Membrane</location>
        <topology evidence="1">Multi-pass membrane protein</topology>
    </subcellularLocation>
</comment>
<dbReference type="PANTHER" id="PTHR13462">
    <property type="entry name" value="CALCIUM UNIPORTER PROTEIN, MITOCHONDRIAL"/>
    <property type="match status" value="1"/>
</dbReference>
<keyword evidence="8" id="KW-0406">Ion transport</keyword>
<keyword evidence="3" id="KW-0813">Transport</keyword>
<dbReference type="InterPro" id="IPR039055">
    <property type="entry name" value="MCU_fam"/>
</dbReference>
<dbReference type="Proteomes" id="UP000515124">
    <property type="component" value="Unplaced"/>
</dbReference>
<evidence type="ECO:0000256" key="10">
    <source>
        <dbReference type="SAM" id="Phobius"/>
    </source>
</evidence>
<evidence type="ECO:0000256" key="6">
    <source>
        <dbReference type="ARBA" id="ARBA00022837"/>
    </source>
</evidence>
<keyword evidence="6" id="KW-0106">Calcium</keyword>
<dbReference type="RefSeq" id="XP_021832440.1">
    <property type="nucleotide sequence ID" value="XM_021976748.1"/>
</dbReference>
<evidence type="ECO:0000256" key="9">
    <source>
        <dbReference type="ARBA" id="ARBA00023136"/>
    </source>
</evidence>
<dbReference type="AlphaFoldDB" id="A0A6P5TZN5"/>
<evidence type="ECO:0000256" key="1">
    <source>
        <dbReference type="ARBA" id="ARBA00004141"/>
    </source>
</evidence>
<dbReference type="InterPro" id="IPR006769">
    <property type="entry name" value="MCU_C"/>
</dbReference>
<dbReference type="Pfam" id="PF04678">
    <property type="entry name" value="MCU"/>
    <property type="match status" value="1"/>
</dbReference>
<keyword evidence="9 10" id="KW-0472">Membrane</keyword>
<feature type="transmembrane region" description="Helical" evidence="10">
    <location>
        <begin position="267"/>
        <end position="287"/>
    </location>
</feature>
<accession>A0A6P5TZN5</accession>
<comment type="similarity">
    <text evidence="2">Belongs to the MCU (TC 1.A.77) family.</text>
</comment>
<evidence type="ECO:0000256" key="5">
    <source>
        <dbReference type="ARBA" id="ARBA00022692"/>
    </source>
</evidence>
<evidence type="ECO:0000256" key="4">
    <source>
        <dbReference type="ARBA" id="ARBA00022568"/>
    </source>
</evidence>
<reference evidence="13" key="1">
    <citation type="submission" date="2025-08" db="UniProtKB">
        <authorList>
            <consortium name="RefSeq"/>
        </authorList>
    </citation>
    <scope>IDENTIFICATION</scope>
</reference>
<dbReference type="GeneID" id="110772310"/>
<evidence type="ECO:0000256" key="3">
    <source>
        <dbReference type="ARBA" id="ARBA00022448"/>
    </source>
</evidence>
<name>A0A6P5TZN5_PRUAV</name>
<feature type="domain" description="Calcium uniporter protein C-terminal" evidence="11">
    <location>
        <begin position="166"/>
        <end position="325"/>
    </location>
</feature>
<keyword evidence="12" id="KW-1185">Reference proteome</keyword>
<dbReference type="GO" id="GO:0005262">
    <property type="term" value="F:calcium channel activity"/>
    <property type="evidence" value="ECO:0007669"/>
    <property type="project" value="TreeGrafter"/>
</dbReference>
<evidence type="ECO:0000256" key="2">
    <source>
        <dbReference type="ARBA" id="ARBA00005653"/>
    </source>
</evidence>
<feature type="transmembrane region" description="Helical" evidence="10">
    <location>
        <begin position="241"/>
        <end position="261"/>
    </location>
</feature>
<evidence type="ECO:0000259" key="11">
    <source>
        <dbReference type="Pfam" id="PF04678"/>
    </source>
</evidence>
<gene>
    <name evidence="13" type="primary">LOC110772310</name>
</gene>
<sequence>MALRKALAKRQFDAIRVTLAPSSVVLEHQTIVPPNAARANFHREYLTATGSAGKGFFRRFLHRRALNQSSAKLPEFLTIPVGEKLREKLRGINISSDRLRLAGLSPPPPDLATPNDALYGISVSDAKKILRLSQVEKLKAKLREIPESSISYSEFVRICVEGCEDEEQGAEFSKMLDESGNVIVLGNVVFLRPEQVAKSMESIISESMAMPNDPRRRELQQLETQKMVIDQKARALVRGELYCGLGFLLFQTIGAIRLTFWELSWDVMEPICFFVTSMYFALGYGFFLRTSTEPTFQGFFQRRFEAKQQRLMEAHQFDVQKYKQLRKVFYPNSDHSASFSSR</sequence>
<evidence type="ECO:0000256" key="7">
    <source>
        <dbReference type="ARBA" id="ARBA00022989"/>
    </source>
</evidence>
<proteinExistence type="inferred from homology"/>
<dbReference type="GO" id="GO:0015292">
    <property type="term" value="F:uniporter activity"/>
    <property type="evidence" value="ECO:0007669"/>
    <property type="project" value="TreeGrafter"/>
</dbReference>
<evidence type="ECO:0000313" key="13">
    <source>
        <dbReference type="RefSeq" id="XP_021832440.1"/>
    </source>
</evidence>
<dbReference type="GO" id="GO:0051560">
    <property type="term" value="P:mitochondrial calcium ion homeostasis"/>
    <property type="evidence" value="ECO:0007669"/>
    <property type="project" value="InterPro"/>
</dbReference>
<keyword evidence="5 10" id="KW-0812">Transmembrane</keyword>
<evidence type="ECO:0000256" key="8">
    <source>
        <dbReference type="ARBA" id="ARBA00023065"/>
    </source>
</evidence>
<protein>
    <submittedName>
        <fullName evidence="13">Calcium uniporter protein 4, mitochondrial</fullName>
    </submittedName>
</protein>
<dbReference type="PANTHER" id="PTHR13462:SF17">
    <property type="entry name" value="CALCIUM UNIPORTER PROTEIN 4, MITOCHONDRIAL"/>
    <property type="match status" value="1"/>
</dbReference>
<dbReference type="GO" id="GO:0036444">
    <property type="term" value="P:calcium import into the mitochondrion"/>
    <property type="evidence" value="ECO:0007669"/>
    <property type="project" value="TreeGrafter"/>
</dbReference>
<keyword evidence="7 10" id="KW-1133">Transmembrane helix</keyword>
<dbReference type="KEGG" id="pavi:110772310"/>
<evidence type="ECO:0000313" key="12">
    <source>
        <dbReference type="Proteomes" id="UP000515124"/>
    </source>
</evidence>
<organism evidence="12 13">
    <name type="scientific">Prunus avium</name>
    <name type="common">Cherry</name>
    <name type="synonym">Cerasus avium</name>
    <dbReference type="NCBI Taxonomy" id="42229"/>
    <lineage>
        <taxon>Eukaryota</taxon>
        <taxon>Viridiplantae</taxon>
        <taxon>Streptophyta</taxon>
        <taxon>Embryophyta</taxon>
        <taxon>Tracheophyta</taxon>
        <taxon>Spermatophyta</taxon>
        <taxon>Magnoliopsida</taxon>
        <taxon>eudicotyledons</taxon>
        <taxon>Gunneridae</taxon>
        <taxon>Pentapetalae</taxon>
        <taxon>rosids</taxon>
        <taxon>fabids</taxon>
        <taxon>Rosales</taxon>
        <taxon>Rosaceae</taxon>
        <taxon>Amygdaloideae</taxon>
        <taxon>Amygdaleae</taxon>
        <taxon>Prunus</taxon>
    </lineage>
</organism>
<keyword evidence="4" id="KW-0109">Calcium transport</keyword>
<dbReference type="GO" id="GO:1990246">
    <property type="term" value="C:uniplex complex"/>
    <property type="evidence" value="ECO:0007669"/>
    <property type="project" value="TreeGrafter"/>
</dbReference>